<dbReference type="EMBL" id="CP002838">
    <property type="protein sequence ID" value="AEM39488.1"/>
    <property type="molecule type" value="Genomic_DNA"/>
</dbReference>
<organism evidence="1 2">
    <name type="scientific">Pyrolobus fumarii (strain DSM 11204 / 1A)</name>
    <dbReference type="NCBI Taxonomy" id="694429"/>
    <lineage>
        <taxon>Archaea</taxon>
        <taxon>Thermoproteota</taxon>
        <taxon>Thermoprotei</taxon>
        <taxon>Desulfurococcales</taxon>
        <taxon>Pyrodictiaceae</taxon>
        <taxon>Pyrolobus</taxon>
    </lineage>
</organism>
<accession>G0ECB8</accession>
<proteinExistence type="predicted"/>
<dbReference type="STRING" id="694429.Pyrfu_1631"/>
<dbReference type="eggNOG" id="arCOG00491">
    <property type="taxonomic scope" value="Archaea"/>
</dbReference>
<dbReference type="AlphaFoldDB" id="G0ECB8"/>
<protein>
    <submittedName>
        <fullName evidence="1">Uncharacterized protein</fullName>
    </submittedName>
</protein>
<dbReference type="KEGG" id="pfm:Pyrfu_1631"/>
<dbReference type="OrthoDB" id="21312at2157"/>
<dbReference type="RefSeq" id="WP_014027165.1">
    <property type="nucleotide sequence ID" value="NC_015931.1"/>
</dbReference>
<sequence>MSEKPTPPLLGDGSIVGDYTLLYRYWDELRRRGRNLDNALLRREDFEKLRRLVEEHTSMTLEKLLSILTEEFLPRVDREAAMAAARATYGVELDAETAARRVARILAGWLIEAGKQSGILRLRGPSLPTD</sequence>
<dbReference type="Proteomes" id="UP000001037">
    <property type="component" value="Chromosome"/>
</dbReference>
<evidence type="ECO:0000313" key="2">
    <source>
        <dbReference type="Proteomes" id="UP000001037"/>
    </source>
</evidence>
<name>G0ECB8_PYRF1</name>
<evidence type="ECO:0000313" key="1">
    <source>
        <dbReference type="EMBL" id="AEM39488.1"/>
    </source>
</evidence>
<dbReference type="GeneID" id="11138820"/>
<reference evidence="1 2" key="1">
    <citation type="journal article" date="2011" name="Stand. Genomic Sci.">
        <title>Complete genome sequence of the hyperthermophilic chemolithoautotroph Pyrolobus fumarii type strain (1A).</title>
        <authorList>
            <person name="Anderson I."/>
            <person name="Goker M."/>
            <person name="Nolan M."/>
            <person name="Lucas S."/>
            <person name="Hammon N."/>
            <person name="Deshpande S."/>
            <person name="Cheng J.F."/>
            <person name="Tapia R."/>
            <person name="Han C."/>
            <person name="Goodwin L."/>
            <person name="Pitluck S."/>
            <person name="Huntemann M."/>
            <person name="Liolios K."/>
            <person name="Ivanova N."/>
            <person name="Pagani I."/>
            <person name="Mavromatis K."/>
            <person name="Ovchinikova G."/>
            <person name="Pati A."/>
            <person name="Chen A."/>
            <person name="Palaniappan K."/>
            <person name="Land M."/>
            <person name="Hauser L."/>
            <person name="Brambilla E.M."/>
            <person name="Huber H."/>
            <person name="Yasawong M."/>
            <person name="Rohde M."/>
            <person name="Spring S."/>
            <person name="Abt B."/>
            <person name="Sikorski J."/>
            <person name="Wirth R."/>
            <person name="Detter J.C."/>
            <person name="Woyke T."/>
            <person name="Bristow J."/>
            <person name="Eisen J.A."/>
            <person name="Markowitz V."/>
            <person name="Hugenholtz P."/>
            <person name="Kyrpides N.C."/>
            <person name="Klenk H.P."/>
            <person name="Lapidus A."/>
        </authorList>
    </citation>
    <scope>NUCLEOTIDE SEQUENCE [LARGE SCALE GENOMIC DNA]</scope>
    <source>
        <strain evidence="2">DSM 11204 / 1A</strain>
    </source>
</reference>
<dbReference type="HOGENOM" id="CLU_159745_0_0_2"/>
<gene>
    <name evidence="1" type="ordered locus">Pyrfu_1631</name>
</gene>
<dbReference type="InParanoid" id="G0ECB8"/>
<keyword evidence="2" id="KW-1185">Reference proteome</keyword>